<dbReference type="GO" id="GO:0003677">
    <property type="term" value="F:DNA binding"/>
    <property type="evidence" value="ECO:0007669"/>
    <property type="project" value="UniProtKB-KW"/>
</dbReference>
<evidence type="ECO:0000313" key="29">
    <source>
        <dbReference type="EMBL" id="KAK1762753.1"/>
    </source>
</evidence>
<feature type="region of interest" description="Disordered" evidence="25">
    <location>
        <begin position="1070"/>
        <end position="1168"/>
    </location>
</feature>
<dbReference type="InterPro" id="IPR001357">
    <property type="entry name" value="BRCT_dom"/>
</dbReference>
<proteinExistence type="inferred from homology"/>
<evidence type="ECO:0000259" key="26">
    <source>
        <dbReference type="PROSITE" id="PS50003"/>
    </source>
</evidence>
<evidence type="ECO:0000256" key="3">
    <source>
        <dbReference type="ARBA" id="ARBA00004623"/>
    </source>
</evidence>
<evidence type="ECO:0000259" key="28">
    <source>
        <dbReference type="PROSITE" id="PS50969"/>
    </source>
</evidence>
<evidence type="ECO:0000256" key="20">
    <source>
        <dbReference type="ARBA" id="ARBA00023136"/>
    </source>
</evidence>
<dbReference type="Pfam" id="PF00169">
    <property type="entry name" value="PH"/>
    <property type="match status" value="1"/>
</dbReference>
<dbReference type="FunFam" id="3.40.50.2000:FF:000009">
    <property type="entry name" value="Sterol 3-beta-glucosyltransferase UGT80A2"/>
    <property type="match status" value="1"/>
</dbReference>
<dbReference type="GO" id="GO:0004721">
    <property type="term" value="F:phosphoprotein phosphatase activity"/>
    <property type="evidence" value="ECO:0007669"/>
    <property type="project" value="InterPro"/>
</dbReference>
<accession>A0AAJ0BST5</accession>
<dbReference type="SUPFAM" id="SSF52113">
    <property type="entry name" value="BRCT domain"/>
    <property type="match status" value="1"/>
</dbReference>
<dbReference type="InterPro" id="IPR036412">
    <property type="entry name" value="HAD-like_sf"/>
</dbReference>
<evidence type="ECO:0000256" key="2">
    <source>
        <dbReference type="ARBA" id="ARBA00004496"/>
    </source>
</evidence>
<evidence type="ECO:0000256" key="4">
    <source>
        <dbReference type="ARBA" id="ARBA00005434"/>
    </source>
</evidence>
<keyword evidence="17" id="KW-0653">Protein transport</keyword>
<dbReference type="SMART" id="SM00233">
    <property type="entry name" value="PH"/>
    <property type="match status" value="1"/>
</dbReference>
<dbReference type="Gene3D" id="1.10.287.10">
    <property type="entry name" value="S15/NS1, RNA-binding"/>
    <property type="match status" value="1"/>
</dbReference>
<dbReference type="GO" id="GO:0006914">
    <property type="term" value="P:autophagy"/>
    <property type="evidence" value="ECO:0007669"/>
    <property type="project" value="UniProtKB-KW"/>
</dbReference>
<feature type="compositionally biased region" description="Acidic residues" evidence="25">
    <location>
        <begin position="2716"/>
        <end position="2738"/>
    </location>
</feature>
<feature type="region of interest" description="Disordered" evidence="25">
    <location>
        <begin position="2372"/>
        <end position="2414"/>
    </location>
</feature>
<keyword evidence="13" id="KW-0328">Glycosyltransferase</keyword>
<keyword evidence="16" id="KW-0227">DNA damage</keyword>
<organism evidence="29 30">
    <name type="scientific">Phialemonium atrogriseum</name>
    <dbReference type="NCBI Taxonomy" id="1093897"/>
    <lineage>
        <taxon>Eukaryota</taxon>
        <taxon>Fungi</taxon>
        <taxon>Dikarya</taxon>
        <taxon>Ascomycota</taxon>
        <taxon>Pezizomycotina</taxon>
        <taxon>Sordariomycetes</taxon>
        <taxon>Sordariomycetidae</taxon>
        <taxon>Cephalothecales</taxon>
        <taxon>Cephalothecaceae</taxon>
        <taxon>Phialemonium</taxon>
    </lineage>
</organism>
<feature type="compositionally biased region" description="Acidic residues" evidence="25">
    <location>
        <begin position="1255"/>
        <end position="1264"/>
    </location>
</feature>
<dbReference type="PROSITE" id="PS50172">
    <property type="entry name" value="BRCT"/>
    <property type="match status" value="1"/>
</dbReference>
<evidence type="ECO:0000256" key="8">
    <source>
        <dbReference type="ARBA" id="ARBA00020027"/>
    </source>
</evidence>
<feature type="region of interest" description="Disordered" evidence="25">
    <location>
        <begin position="1986"/>
        <end position="2012"/>
    </location>
</feature>
<feature type="domain" description="FCP1 homology" evidence="28">
    <location>
        <begin position="2194"/>
        <end position="2373"/>
    </location>
</feature>
<feature type="region of interest" description="Disordered" evidence="25">
    <location>
        <begin position="990"/>
        <end position="1022"/>
    </location>
</feature>
<dbReference type="InterPro" id="IPR015943">
    <property type="entry name" value="WD40/YVTN_repeat-like_dom_sf"/>
</dbReference>
<comment type="caution">
    <text evidence="29">The sequence shown here is derived from an EMBL/GenBank/DDBJ whole genome shotgun (WGS) entry which is preliminary data.</text>
</comment>
<feature type="region of interest" description="Disordered" evidence="25">
    <location>
        <begin position="680"/>
        <end position="718"/>
    </location>
</feature>
<dbReference type="InterPro" id="IPR048065">
    <property type="entry name" value="ATG26_PH_GRAM2"/>
</dbReference>
<dbReference type="GO" id="GO:0005634">
    <property type="term" value="C:nucleus"/>
    <property type="evidence" value="ECO:0007669"/>
    <property type="project" value="InterPro"/>
</dbReference>
<dbReference type="SMART" id="SM00292">
    <property type="entry name" value="BRCT"/>
    <property type="match status" value="1"/>
</dbReference>
<reference evidence="29" key="1">
    <citation type="submission" date="2023-06" db="EMBL/GenBank/DDBJ databases">
        <title>Genome-scale phylogeny and comparative genomics of the fungal order Sordariales.</title>
        <authorList>
            <consortium name="Lawrence Berkeley National Laboratory"/>
            <person name="Hensen N."/>
            <person name="Bonometti L."/>
            <person name="Westerberg I."/>
            <person name="Brannstrom I.O."/>
            <person name="Guillou S."/>
            <person name="Cros-Aarteil S."/>
            <person name="Calhoun S."/>
            <person name="Haridas S."/>
            <person name="Kuo A."/>
            <person name="Mondo S."/>
            <person name="Pangilinan J."/>
            <person name="Riley R."/>
            <person name="Labutti K."/>
            <person name="Andreopoulos B."/>
            <person name="Lipzen A."/>
            <person name="Chen C."/>
            <person name="Yanf M."/>
            <person name="Daum C."/>
            <person name="Ng V."/>
            <person name="Clum A."/>
            <person name="Steindorff A."/>
            <person name="Ohm R."/>
            <person name="Martin F."/>
            <person name="Silar P."/>
            <person name="Natvig D."/>
            <person name="Lalanne C."/>
            <person name="Gautier V."/>
            <person name="Ament-Velasquez S.L."/>
            <person name="Kruys A."/>
            <person name="Hutchinson M.I."/>
            <person name="Powell A.J."/>
            <person name="Barry K."/>
            <person name="Miller A.N."/>
            <person name="Grigoriev I.V."/>
            <person name="Debuchy R."/>
            <person name="Gladieux P."/>
            <person name="Thoren M.H."/>
            <person name="Johannesson H."/>
        </authorList>
    </citation>
    <scope>NUCLEOTIDE SEQUENCE</scope>
    <source>
        <strain evidence="29">8032-3</strain>
    </source>
</reference>
<feature type="region of interest" description="Disordered" evidence="25">
    <location>
        <begin position="1903"/>
        <end position="1950"/>
    </location>
</feature>
<keyword evidence="18" id="KW-0072">Autophagy</keyword>
<keyword evidence="30" id="KW-1185">Reference proteome</keyword>
<dbReference type="SMART" id="SM00568">
    <property type="entry name" value="GRAM"/>
    <property type="match status" value="2"/>
</dbReference>
<feature type="compositionally biased region" description="Basic residues" evidence="25">
    <location>
        <begin position="680"/>
        <end position="689"/>
    </location>
</feature>
<feature type="region of interest" description="Disordered" evidence="25">
    <location>
        <begin position="35"/>
        <end position="81"/>
    </location>
</feature>
<dbReference type="CDD" id="cd03784">
    <property type="entry name" value="GT1_Gtf-like"/>
    <property type="match status" value="1"/>
</dbReference>
<evidence type="ECO:0000256" key="24">
    <source>
        <dbReference type="PROSITE-ProRule" id="PRU00221"/>
    </source>
</evidence>
<feature type="compositionally biased region" description="Basic and acidic residues" evidence="25">
    <location>
        <begin position="1244"/>
        <end position="1254"/>
    </location>
</feature>
<comment type="catalytic activity">
    <reaction evidence="23">
        <text>a sterol + UDP-alpha-D-glucose = a sterol 3-beta-D-glucoside + UDP + H(+)</text>
        <dbReference type="Rhea" id="RHEA:22724"/>
        <dbReference type="ChEBI" id="CHEBI:15378"/>
        <dbReference type="ChEBI" id="CHEBI:15889"/>
        <dbReference type="ChEBI" id="CHEBI:37424"/>
        <dbReference type="ChEBI" id="CHEBI:58223"/>
        <dbReference type="ChEBI" id="CHEBI:58885"/>
        <dbReference type="EC" id="2.4.1.173"/>
    </reaction>
    <physiologicalReaction direction="left-to-right" evidence="23">
        <dbReference type="Rhea" id="RHEA:22725"/>
    </physiologicalReaction>
</comment>
<dbReference type="InterPro" id="IPR023214">
    <property type="entry name" value="HAD_sf"/>
</dbReference>
<keyword evidence="11" id="KW-0963">Cytoplasm</keyword>
<dbReference type="PANTHER" id="PTHR48050">
    <property type="entry name" value="STEROL 3-BETA-GLUCOSYLTRANSFERASE"/>
    <property type="match status" value="1"/>
</dbReference>
<feature type="compositionally biased region" description="Basic and acidic residues" evidence="25">
    <location>
        <begin position="2469"/>
        <end position="2478"/>
    </location>
</feature>
<dbReference type="InterPro" id="IPR011947">
    <property type="entry name" value="FCP1_euk"/>
</dbReference>
<dbReference type="GO" id="GO:0006974">
    <property type="term" value="P:DNA damage response"/>
    <property type="evidence" value="ECO:0007669"/>
    <property type="project" value="UniProtKB-KW"/>
</dbReference>
<feature type="region of interest" description="Disordered" evidence="25">
    <location>
        <begin position="2623"/>
        <end position="2821"/>
    </location>
</feature>
<dbReference type="SUPFAM" id="SSF56784">
    <property type="entry name" value="HAD-like"/>
    <property type="match status" value="1"/>
</dbReference>
<evidence type="ECO:0000256" key="15">
    <source>
        <dbReference type="ARBA" id="ARBA00022737"/>
    </source>
</evidence>
<dbReference type="CDD" id="cd13216">
    <property type="entry name" value="PH-GRAM2_AGT26"/>
    <property type="match status" value="1"/>
</dbReference>
<feature type="region of interest" description="Disordered" evidence="25">
    <location>
        <begin position="597"/>
        <end position="668"/>
    </location>
</feature>
<dbReference type="CDD" id="cd07521">
    <property type="entry name" value="HAD_FCP1-like"/>
    <property type="match status" value="1"/>
</dbReference>
<dbReference type="InterPro" id="IPR011993">
    <property type="entry name" value="PH-like_dom_sf"/>
</dbReference>
<dbReference type="InterPro" id="IPR036322">
    <property type="entry name" value="WD40_repeat_dom_sf"/>
</dbReference>
<feature type="region of interest" description="Disordered" evidence="25">
    <location>
        <begin position="1242"/>
        <end position="1267"/>
    </location>
</feature>
<feature type="compositionally biased region" description="Basic and acidic residues" evidence="25">
    <location>
        <begin position="738"/>
        <end position="755"/>
    </location>
</feature>
<keyword evidence="15" id="KW-0677">Repeat</keyword>
<evidence type="ECO:0000256" key="16">
    <source>
        <dbReference type="ARBA" id="ARBA00022763"/>
    </source>
</evidence>
<dbReference type="SUPFAM" id="SSF50729">
    <property type="entry name" value="PH domain-like"/>
    <property type="match status" value="1"/>
</dbReference>
<evidence type="ECO:0000256" key="5">
    <source>
        <dbReference type="ARBA" id="ARBA00006962"/>
    </source>
</evidence>
<feature type="compositionally biased region" description="Acidic residues" evidence="25">
    <location>
        <begin position="2634"/>
        <end position="2643"/>
    </location>
</feature>
<evidence type="ECO:0000256" key="14">
    <source>
        <dbReference type="ARBA" id="ARBA00022679"/>
    </source>
</evidence>
<dbReference type="SUPFAM" id="SSF53756">
    <property type="entry name" value="UDP-Glycosyltransferase/glycogen phosphorylase"/>
    <property type="match status" value="1"/>
</dbReference>
<comment type="similarity">
    <text evidence="5">Belongs to the glycosyltransferase 28 family.</text>
</comment>
<dbReference type="Gene3D" id="3.40.50.10190">
    <property type="entry name" value="BRCT domain"/>
    <property type="match status" value="1"/>
</dbReference>
<evidence type="ECO:0000256" key="17">
    <source>
        <dbReference type="ARBA" id="ARBA00022927"/>
    </source>
</evidence>
<feature type="compositionally biased region" description="Basic and acidic residues" evidence="25">
    <location>
        <begin position="1078"/>
        <end position="1090"/>
    </location>
</feature>
<feature type="compositionally biased region" description="Low complexity" evidence="25">
    <location>
        <begin position="2774"/>
        <end position="2783"/>
    </location>
</feature>
<dbReference type="Pfam" id="PF00400">
    <property type="entry name" value="WD40"/>
    <property type="match status" value="1"/>
</dbReference>
<dbReference type="NCBIfam" id="TIGR02250">
    <property type="entry name" value="FCP1_euk"/>
    <property type="match status" value="1"/>
</dbReference>
<dbReference type="InterPro" id="IPR050426">
    <property type="entry name" value="Glycosyltransferase_28"/>
</dbReference>
<comment type="similarity">
    <text evidence="4">Belongs to the WD repeat DDB2/WDR76 family.</text>
</comment>
<feature type="compositionally biased region" description="Polar residues" evidence="25">
    <location>
        <begin position="636"/>
        <end position="645"/>
    </location>
</feature>
<dbReference type="Pfam" id="PF03031">
    <property type="entry name" value="NIF"/>
    <property type="match status" value="1"/>
</dbReference>
<comment type="subcellular location">
    <subcellularLocation>
        <location evidence="2">Cytoplasm</location>
    </subcellularLocation>
    <subcellularLocation>
        <location evidence="3">Preautophagosomal structure membrane</location>
        <topology evidence="3">Peripheral membrane protein</topology>
    </subcellularLocation>
</comment>
<dbReference type="FunFam" id="2.30.29.30:FF:000303">
    <property type="entry name" value="Sterol 3-beta-glucosyltransferase"/>
    <property type="match status" value="1"/>
</dbReference>
<evidence type="ECO:0000256" key="6">
    <source>
        <dbReference type="ARBA" id="ARBA00012650"/>
    </source>
</evidence>
<dbReference type="InterPro" id="IPR004274">
    <property type="entry name" value="FCP1_dom"/>
</dbReference>
<dbReference type="GO" id="GO:0016906">
    <property type="term" value="F:sterol 3-beta-glucosyltransferase activity"/>
    <property type="evidence" value="ECO:0007669"/>
    <property type="project" value="UniProtKB-EC"/>
</dbReference>
<keyword evidence="12 24" id="KW-0853">WD repeat</keyword>
<name>A0AAJ0BST5_9PEZI</name>
<dbReference type="GO" id="GO:0015031">
    <property type="term" value="P:protein transport"/>
    <property type="evidence" value="ECO:0007669"/>
    <property type="project" value="UniProtKB-KW"/>
</dbReference>
<feature type="domain" description="BRCT" evidence="27">
    <location>
        <begin position="2546"/>
        <end position="2610"/>
    </location>
</feature>
<dbReference type="FunFam" id="3.40.50.1000:FF:000142">
    <property type="entry name" value="Similar to FCP1-like phosphatase"/>
    <property type="match status" value="1"/>
</dbReference>
<dbReference type="SMART" id="SM00577">
    <property type="entry name" value="CPDc"/>
    <property type="match status" value="1"/>
</dbReference>
<dbReference type="SMART" id="SM00320">
    <property type="entry name" value="WD40"/>
    <property type="match status" value="4"/>
</dbReference>
<feature type="compositionally biased region" description="Basic and acidic residues" evidence="25">
    <location>
        <begin position="620"/>
        <end position="634"/>
    </location>
</feature>
<keyword evidence="19" id="KW-0238">DNA-binding</keyword>
<evidence type="ECO:0000256" key="25">
    <source>
        <dbReference type="SAM" id="MobiDB-lite"/>
    </source>
</evidence>
<dbReference type="GO" id="GO:0016125">
    <property type="term" value="P:sterol metabolic process"/>
    <property type="evidence" value="ECO:0007669"/>
    <property type="project" value="TreeGrafter"/>
</dbReference>
<feature type="compositionally biased region" description="Polar residues" evidence="25">
    <location>
        <begin position="1091"/>
        <end position="1114"/>
    </location>
</feature>
<dbReference type="FunFam" id="3.40.50.2000:FF:000029">
    <property type="entry name" value="Sterol 3-beta-glucosyltransferase"/>
    <property type="match status" value="1"/>
</dbReference>
<dbReference type="PROSITE" id="PS50969">
    <property type="entry name" value="FCP1"/>
    <property type="match status" value="1"/>
</dbReference>
<evidence type="ECO:0000256" key="23">
    <source>
        <dbReference type="ARBA" id="ARBA00049453"/>
    </source>
</evidence>
<keyword evidence="14" id="KW-0808">Transferase</keyword>
<dbReference type="Gene3D" id="2.130.10.10">
    <property type="entry name" value="YVTN repeat-like/Quinoprotein amine dehydrogenase"/>
    <property type="match status" value="1"/>
</dbReference>
<evidence type="ECO:0000256" key="10">
    <source>
        <dbReference type="ARBA" id="ARBA00022448"/>
    </source>
</evidence>
<dbReference type="InterPro" id="IPR002213">
    <property type="entry name" value="UDP_glucos_trans"/>
</dbReference>
<dbReference type="Gene3D" id="3.40.50.1000">
    <property type="entry name" value="HAD superfamily/HAD-like"/>
    <property type="match status" value="1"/>
</dbReference>
<evidence type="ECO:0000259" key="27">
    <source>
        <dbReference type="PROSITE" id="PS50172"/>
    </source>
</evidence>
<dbReference type="InterPro" id="IPR048066">
    <property type="entry name" value="ATG26_PH_GRAM1"/>
</dbReference>
<dbReference type="Pfam" id="PF03033">
    <property type="entry name" value="Glyco_transf_28"/>
    <property type="match status" value="1"/>
</dbReference>
<dbReference type="Proteomes" id="UP001244011">
    <property type="component" value="Unassembled WGS sequence"/>
</dbReference>
<feature type="compositionally biased region" description="Acidic residues" evidence="25">
    <location>
        <begin position="2747"/>
        <end position="2756"/>
    </location>
</feature>
<dbReference type="InterPro" id="IPR004182">
    <property type="entry name" value="GRAM"/>
</dbReference>
<feature type="domain" description="PH" evidence="26">
    <location>
        <begin position="817"/>
        <end position="913"/>
    </location>
</feature>
<dbReference type="GO" id="GO:0005975">
    <property type="term" value="P:carbohydrate metabolic process"/>
    <property type="evidence" value="ECO:0007669"/>
    <property type="project" value="InterPro"/>
</dbReference>
<dbReference type="InterPro" id="IPR001680">
    <property type="entry name" value="WD40_rpt"/>
</dbReference>
<dbReference type="InterPro" id="IPR001849">
    <property type="entry name" value="PH_domain"/>
</dbReference>
<comment type="function">
    <text evidence="1">DNA-binding protein that binds to both single- and double-stranded DNA. Binds preferentially to UV-damaged DNA. May be involved in DNA-metabolic processes.</text>
</comment>
<dbReference type="Gene3D" id="2.30.29.30">
    <property type="entry name" value="Pleckstrin-homology domain (PH domain)/Phosphotyrosine-binding domain (PTB)"/>
    <property type="match status" value="3"/>
</dbReference>
<evidence type="ECO:0000256" key="9">
    <source>
        <dbReference type="ARBA" id="ARBA00021132"/>
    </source>
</evidence>
<dbReference type="Pfam" id="PF00533">
    <property type="entry name" value="BRCT"/>
    <property type="match status" value="1"/>
</dbReference>
<dbReference type="Pfam" id="PF02893">
    <property type="entry name" value="GRAM"/>
    <property type="match status" value="1"/>
</dbReference>
<dbReference type="PANTHER" id="PTHR48050:SF25">
    <property type="entry name" value="STEROL 3-BETA-GLUCOSYLTRANSFERASE"/>
    <property type="match status" value="1"/>
</dbReference>
<evidence type="ECO:0000256" key="18">
    <source>
        <dbReference type="ARBA" id="ARBA00023006"/>
    </source>
</evidence>
<dbReference type="SUPFAM" id="SSF50978">
    <property type="entry name" value="WD40 repeat-like"/>
    <property type="match status" value="1"/>
</dbReference>
<feature type="compositionally biased region" description="Basic and acidic residues" evidence="25">
    <location>
        <begin position="1747"/>
        <end position="1774"/>
    </location>
</feature>
<keyword evidence="10" id="KW-0813">Transport</keyword>
<gene>
    <name evidence="29" type="ORF">QBC33DRAFT_581556</name>
</gene>
<dbReference type="EC" id="2.4.1.173" evidence="6"/>
<feature type="compositionally biased region" description="Low complexity" evidence="25">
    <location>
        <begin position="1004"/>
        <end position="1022"/>
    </location>
</feature>
<evidence type="ECO:0000256" key="7">
    <source>
        <dbReference type="ARBA" id="ARBA00017894"/>
    </source>
</evidence>
<dbReference type="RefSeq" id="XP_060278966.1">
    <property type="nucleotide sequence ID" value="XM_060431273.1"/>
</dbReference>
<dbReference type="EMBL" id="MU839034">
    <property type="protein sequence ID" value="KAK1762753.1"/>
    <property type="molecule type" value="Genomic_DNA"/>
</dbReference>
<evidence type="ECO:0000256" key="12">
    <source>
        <dbReference type="ARBA" id="ARBA00022574"/>
    </source>
</evidence>
<evidence type="ECO:0000256" key="1">
    <source>
        <dbReference type="ARBA" id="ARBA00002653"/>
    </source>
</evidence>
<feature type="compositionally biased region" description="Polar residues" evidence="25">
    <location>
        <begin position="2644"/>
        <end position="2654"/>
    </location>
</feature>
<comment type="catalytic activity">
    <reaction evidence="22">
        <text>ergosterol + UDP-alpha-D-glucose = ergosteryl 3-beta-D-glucoside + UDP + H(+)</text>
        <dbReference type="Rhea" id="RHEA:61836"/>
        <dbReference type="ChEBI" id="CHEBI:15378"/>
        <dbReference type="ChEBI" id="CHEBI:16933"/>
        <dbReference type="ChEBI" id="CHEBI:52973"/>
        <dbReference type="ChEBI" id="CHEBI:58223"/>
        <dbReference type="ChEBI" id="CHEBI:58885"/>
    </reaction>
    <physiologicalReaction direction="left-to-right" evidence="22">
        <dbReference type="Rhea" id="RHEA:61837"/>
    </physiologicalReaction>
</comment>
<dbReference type="InterPro" id="IPR036420">
    <property type="entry name" value="BRCT_dom_sf"/>
</dbReference>
<dbReference type="PROSITE" id="PS50003">
    <property type="entry name" value="PH_DOMAIN"/>
    <property type="match status" value="1"/>
</dbReference>
<keyword evidence="20" id="KW-0472">Membrane</keyword>
<evidence type="ECO:0000256" key="19">
    <source>
        <dbReference type="ARBA" id="ARBA00023125"/>
    </source>
</evidence>
<dbReference type="InterPro" id="IPR004276">
    <property type="entry name" value="GlycoTrans_28_N"/>
</dbReference>
<evidence type="ECO:0000256" key="21">
    <source>
        <dbReference type="ARBA" id="ARBA00029843"/>
    </source>
</evidence>
<feature type="compositionally biased region" description="Pro residues" evidence="25">
    <location>
        <begin position="2376"/>
        <end position="2391"/>
    </location>
</feature>
<evidence type="ECO:0000256" key="22">
    <source>
        <dbReference type="ARBA" id="ARBA00047886"/>
    </source>
</evidence>
<dbReference type="Gene3D" id="3.40.50.2000">
    <property type="entry name" value="Glycogen Phosphorylase B"/>
    <property type="match status" value="2"/>
</dbReference>
<dbReference type="FunFam" id="2.30.29.30:FF:000560">
    <property type="entry name" value="Sterol 3-beta-glucosyltransferase"/>
    <property type="match status" value="1"/>
</dbReference>
<dbReference type="InterPro" id="IPR010610">
    <property type="entry name" value="EryCIII-like_C"/>
</dbReference>
<evidence type="ECO:0000256" key="13">
    <source>
        <dbReference type="ARBA" id="ARBA00022676"/>
    </source>
</evidence>
<feature type="region of interest" description="Disordered" evidence="25">
    <location>
        <begin position="738"/>
        <end position="761"/>
    </location>
</feature>
<dbReference type="PROSITE" id="PS50082">
    <property type="entry name" value="WD_REPEATS_2"/>
    <property type="match status" value="1"/>
</dbReference>
<feature type="region of interest" description="Disordered" evidence="25">
    <location>
        <begin position="2463"/>
        <end position="2489"/>
    </location>
</feature>
<dbReference type="GeneID" id="85314460"/>
<evidence type="ECO:0000256" key="11">
    <source>
        <dbReference type="ARBA" id="ARBA00022490"/>
    </source>
</evidence>
<feature type="compositionally biased region" description="Acidic residues" evidence="25">
    <location>
        <begin position="1920"/>
        <end position="1934"/>
    </location>
</feature>
<dbReference type="GO" id="GO:0034045">
    <property type="term" value="C:phagophore assembly site membrane"/>
    <property type="evidence" value="ECO:0007669"/>
    <property type="project" value="UniProtKB-SubCell"/>
</dbReference>
<feature type="region of interest" description="Disordered" evidence="25">
    <location>
        <begin position="1747"/>
        <end position="1779"/>
    </location>
</feature>
<dbReference type="CDD" id="cd13215">
    <property type="entry name" value="PH-GRAM1_AGT26"/>
    <property type="match status" value="1"/>
</dbReference>
<dbReference type="FunFam" id="2.130.10.10:FF:000562">
    <property type="entry name" value="DNA damage-binding protein CMR1"/>
    <property type="match status" value="1"/>
</dbReference>
<feature type="compositionally biased region" description="Acidic residues" evidence="25">
    <location>
        <begin position="2673"/>
        <end position="2692"/>
    </location>
</feature>
<dbReference type="Pfam" id="PF06722">
    <property type="entry name" value="EryCIII-like_C"/>
    <property type="match status" value="1"/>
</dbReference>
<sequence>MAPKKQEGTISAFERRRLENIAANNALLRDLSTTAAKIIPAPKPTPVKRPSTTSRSKRAREPVKRESARPTRQSSRLAGLDADSEVLKRKADVAAEAEEEKARLKRLRVSGDLNLGDIKVEGRKWENGVDGMAGLKGLGLGMPARGAQPGVRTFTDDDVKETTNKDLKELRLRMSGLKLYEKWAVNGKPRPQFVHIKLAPQRIYSMGFHPTEEKPIIFAGDKEGAMGVFDASQEPLKIEDDEDEEESHSDPVISAFTTHSRTISSLHFSPVDANAVYSASYDSSIRKLDLEKGLSTQVYAPVDADEDAPISALDMSTSEPNIILFSTLQGSLGRHDLRTKAGDAEIWALTSHKIGGFSIHPLHPHLVATASLDRTLKIWDLRKVSGRGDERRPALVGEHESRLSVSHASWSRGGHVATSSYDDTIKIYNFADAGSWAAGHSLAAEDMGPAHSVRHNNQTGRWVTILKPQWQARPRDGLQRFVIGNMNRFVDVFAADGEQLAQLGGDGITAVPAVAHFHPTMDWENTVLCITRYKRRREGHHTPTMDLPERLKDNGGDTDVEEEVLQPQGMGGGMFMNMNQSIFGLIAAAGSRADFTNRFEGHSSDEEGDEDDESPMSMTELRHGEGSRRRDGRDGISQTIAQTTVLKKPGTLPNKPTHHRRKLSESRLLRSVPVLSKLSIKSRSKSKGKAIKEQIPEDDSSASSPVPPSPAIEVTRAEGRLAPVMSRMLEARAEMAARPSFDLERSSSDHRRDAESGDAGPTELAKKLKEIFEFDHPEEVIEEYPCWLLQHVLLQGYMYITARHIAFYAYLPKKAHEVAKSGYLSKSGKRNPKYNRYWFRLKGDVLSYYRDSQNLYFPSGQIDLRYGISASIIDKEKEGLNFSLVTHHRTYHFRADSMPSAKEWVKSLQRVIFRSHNDGDSVKISLPIENVIDIEETQMLEFADTCKIRVIDNDETYAIDEYFFSFFSFGKEALGVLKILIEDSSEAREDNKALGVPRRSEAPGSPLSPSSNRSSMSGTRLSKALPSKLADNVRATLVPMSSSSSPRASGDFTRSSFDAFKPFSSRRSLDVSQITGNRLDDRRTRPEMRGSSDSYVQSLEDPSQASLSALVTSSSDDHGPSASQILRGSDVFHSPTIRRSRSPSRASDPDAQLGRRAGRAPKLAPLSTRHAATTGNVANPAFGEGAPATPTLQSITKMGTYPLQRAGAFADYLNRQSRRMSNLLATESMGYVEKVSGMWKGGKKHYDEPTGFRTDEEDNDDDPEDRAASGNRFRAHFALPDGENLQAAYFGYLMRVLPLYGKVYIGDNHFCFRSLLPGTRTKLILPLKDIENVEKEKGFRFGYSGLVVIIRGHEEIFFEFGKGELRDDCAVTLIQNLEATNYLKESGLLGRDEIESAEAAVAERDALQEARLDEYPDHEIKLPRETSVLSDTPTILFDDPKASFLNFKPPEPLRITCLTIGSRGDVQPYIALCKGLMADGHKVKIATHAEFQGWIEGHGIEFGLVDGDPNELMRICIQNGTFTWAFLKEANSKFRGWLDELLASSWTACKDSDLLIESPSAMAGIHIAEALGIPYFRAFTMPWTRTRAYPHAFIMPGQKMGGAYNYVTYVMFDNVFWKAIAHQVNRWRNNVLGLPNTNLEKMQPNKVPFLYNFSPFVVPPPLDYSDWIRVTGYWFLDEGGDGKGNWTPPKELTDFIEKARRDEKKLVYVGFGSIIVPDPAKMTQDVIDAVLRADVRCVLSKGWSDRMETEAEQEAKTEDEKDQDKEREKNKKPEPTLPPEVFLIKSAPHDWLFARMDAAAHHGGSGTTGASLRAGIPTIVRPFFGDQFFFGARVEDLGVGVCLKKWGATSFARALWEATHSERMIVKARVLGEQIRKEKGVDAAIQCIYRDLEYATSLIKTKAGRNASRRDNTASSTDADGGDGDDEAEEEEESWTFVGVDPDPDPDPDAALRRTVAEGMVLGSPRGLALGSRALGGGRKGCGWGKMRNEEPFQTPRGCLPRKLSRPAPPTTSLAHSLFAEPGLEPRATHLSTPITMAKTIPLGQRLRYPVTIVKLLKSPGDTVKKQEPMLQYSFKWKKVVGDHIRGDTWEETQNTIATWDSPTDGEILQWHVKEGEEIGSDGPCLVVKEACSHEVQFQGLCAICGKDMTEVNWASEARDTERAPINMTHDQTSLTVSELQAQRAEQELQRRLVDQRKLSLVVDLDQTIIHACIEPTIGEWQRDPNNPNYESVKEVKSFQLNDDGPRGLATGCWYYIKMRPGLEEFLSKVADKYELHVYTMGTRAYALNIAKIVDPQQKLFGNRVISRDENGSMTAKSLQRLFPVSTNMVVIIDDRADVWPRNRPNLIKVTPYDFFKGIGDINSSFLPKREDLLAAPPPQPQPPLPPPPVDNPVSIAANPQARQNGPSNLPKGDKVSALEELASMSGGDDPILTKKQIEEQERTLEKQIKDRPLLHMQEMLDKEDEEAEKASETENGHESPPSQPHQRHHLLLDNDYELSYLERHLTRLHELYYDEFERKKSTSHSSLPDVGRVLDSLKAEIGLQVASFGAELRDRISRDTTHLVISSSRPRTQKVRQAARIPSIKIVNQDWLGECLTRWERVDETPYLVDIHPADRAGAAGLNTAGLSNENTDLSDADESDENATGSSRSLRVNTRGLRIVSETGEARPADDDANFDEEDSPDDVDVEEEGLMPSELGEGQLSPVDGLKTFNWGEADEELDEFLASGTDEDDEDDDSQPPSSQETEGNEDDEESQDGSRKRKHAEDGDEGVSEPESVSGSAGNLAKKQRLARSRPSGLRAEYHADVDSSLPTPQITGDEDDVSLLKVANPIGQTDGAADKGEEAFDINEDELEADLIAEFEAEERQMRAVEGEEEKG</sequence>
<protein>
    <recommendedName>
        <fullName evidence="9">DNA damage-binding protein CMR1</fullName>
        <ecNumber evidence="6">2.4.1.173</ecNumber>
    </recommendedName>
    <alternativeName>
        <fullName evidence="21">Autophagy-related protein 26</fullName>
    </alternativeName>
    <alternativeName>
        <fullName evidence="8">DNA damage-binding protein cmr1</fullName>
    </alternativeName>
    <alternativeName>
        <fullName evidence="7">Sterol 3-beta-glucosyltransferase</fullName>
    </alternativeName>
</protein>
<feature type="compositionally biased region" description="Basic and acidic residues" evidence="25">
    <location>
        <begin position="59"/>
        <end position="69"/>
    </location>
</feature>
<evidence type="ECO:0000313" key="30">
    <source>
        <dbReference type="Proteomes" id="UP001244011"/>
    </source>
</evidence>
<feature type="repeat" description="WD" evidence="24">
    <location>
        <begin position="366"/>
        <end position="382"/>
    </location>
</feature>